<evidence type="ECO:0000313" key="2">
    <source>
        <dbReference type="Proteomes" id="UP000276133"/>
    </source>
</evidence>
<dbReference type="AlphaFoldDB" id="A0A3M7SDF7"/>
<reference evidence="1 2" key="1">
    <citation type="journal article" date="2018" name="Sci. Rep.">
        <title>Genomic signatures of local adaptation to the degree of environmental predictability in rotifers.</title>
        <authorList>
            <person name="Franch-Gras L."/>
            <person name="Hahn C."/>
            <person name="Garcia-Roger E.M."/>
            <person name="Carmona M.J."/>
            <person name="Serra M."/>
            <person name="Gomez A."/>
        </authorList>
    </citation>
    <scope>NUCLEOTIDE SEQUENCE [LARGE SCALE GENOMIC DNA]</scope>
    <source>
        <strain evidence="1">HYR1</strain>
    </source>
</reference>
<evidence type="ECO:0000313" key="1">
    <source>
        <dbReference type="EMBL" id="RNA33853.1"/>
    </source>
</evidence>
<organism evidence="1 2">
    <name type="scientific">Brachionus plicatilis</name>
    <name type="common">Marine rotifer</name>
    <name type="synonym">Brachionus muelleri</name>
    <dbReference type="NCBI Taxonomy" id="10195"/>
    <lineage>
        <taxon>Eukaryota</taxon>
        <taxon>Metazoa</taxon>
        <taxon>Spiralia</taxon>
        <taxon>Gnathifera</taxon>
        <taxon>Rotifera</taxon>
        <taxon>Eurotatoria</taxon>
        <taxon>Monogononta</taxon>
        <taxon>Pseudotrocha</taxon>
        <taxon>Ploima</taxon>
        <taxon>Brachionidae</taxon>
        <taxon>Brachionus</taxon>
    </lineage>
</organism>
<name>A0A3M7SDF7_BRAPC</name>
<comment type="caution">
    <text evidence="1">The sequence shown here is derived from an EMBL/GenBank/DDBJ whole genome shotgun (WGS) entry which is preliminary data.</text>
</comment>
<dbReference type="EMBL" id="REGN01001569">
    <property type="protein sequence ID" value="RNA33853.1"/>
    <property type="molecule type" value="Genomic_DNA"/>
</dbReference>
<dbReference type="Proteomes" id="UP000276133">
    <property type="component" value="Unassembled WGS sequence"/>
</dbReference>
<keyword evidence="2" id="KW-1185">Reference proteome</keyword>
<sequence>MNQEKKIKNLNSHSDEVLIDNVYEVFYGDKIFYDRVKNSKLYGSHIDATIKNQFKSDKACFRKLIGNMINDNSAWAERNRAKMVIDYLDYIHSAYEYCNGEFARRTKQTPQIVRNVL</sequence>
<proteinExistence type="predicted"/>
<gene>
    <name evidence="1" type="ORF">BpHYR1_028820</name>
</gene>
<accession>A0A3M7SDF7</accession>
<protein>
    <submittedName>
        <fullName evidence="1">Uncharacterized protein</fullName>
    </submittedName>
</protein>